<keyword evidence="2" id="KW-1185">Reference proteome</keyword>
<accession>A0ACC3A8K3</accession>
<evidence type="ECO:0000313" key="2">
    <source>
        <dbReference type="Proteomes" id="UP001172386"/>
    </source>
</evidence>
<reference evidence="1" key="1">
    <citation type="submission" date="2022-10" db="EMBL/GenBank/DDBJ databases">
        <title>Culturing micro-colonial fungi from biological soil crusts in the Mojave desert and describing Neophaeococcomyces mojavensis, and introducing the new genera and species Taxawa tesnikishii.</title>
        <authorList>
            <person name="Kurbessoian T."/>
            <person name="Stajich J.E."/>
        </authorList>
    </citation>
    <scope>NUCLEOTIDE SEQUENCE</scope>
    <source>
        <strain evidence="1">JES_112</strain>
    </source>
</reference>
<comment type="caution">
    <text evidence="1">The sequence shown here is derived from an EMBL/GenBank/DDBJ whole genome shotgun (WGS) entry which is preliminary data.</text>
</comment>
<protein>
    <submittedName>
        <fullName evidence="1">Uncharacterized protein</fullName>
    </submittedName>
</protein>
<name>A0ACC3A8K3_9EURO</name>
<evidence type="ECO:0000313" key="1">
    <source>
        <dbReference type="EMBL" id="KAJ9657274.1"/>
    </source>
</evidence>
<dbReference type="Proteomes" id="UP001172386">
    <property type="component" value="Unassembled WGS sequence"/>
</dbReference>
<sequence>MHAEENRTHRERKAEYVRSLEAEVAALRAKDAQSATKINHYVIINERLTALLVANNIFIPPELQSVDDVAEQTGVEVLGAAGGPQYLRLSYPKSTLHPSSTNIPVEFGNPQVAIDFILALEQPCLKDFYRNHDPTGGVGHSMQLQSSIVDLAPAPVQTQAGSHWPTGSTWKVPTVQLEQQLEKLSETSKQLPLTGELTGVACWMAIKSHPQNHMITKAKLENLKLLLAAEVGCYGFGSVIDEQVFHTILDNVIQAP</sequence>
<organism evidence="1 2">
    <name type="scientific">Neophaeococcomyces mojaviensis</name>
    <dbReference type="NCBI Taxonomy" id="3383035"/>
    <lineage>
        <taxon>Eukaryota</taxon>
        <taxon>Fungi</taxon>
        <taxon>Dikarya</taxon>
        <taxon>Ascomycota</taxon>
        <taxon>Pezizomycotina</taxon>
        <taxon>Eurotiomycetes</taxon>
        <taxon>Chaetothyriomycetidae</taxon>
        <taxon>Chaetothyriales</taxon>
        <taxon>Chaetothyriales incertae sedis</taxon>
        <taxon>Neophaeococcomyces</taxon>
    </lineage>
</organism>
<gene>
    <name evidence="1" type="ORF">H2198_004397</name>
</gene>
<proteinExistence type="predicted"/>
<dbReference type="EMBL" id="JAPDRQ010000066">
    <property type="protein sequence ID" value="KAJ9657274.1"/>
    <property type="molecule type" value="Genomic_DNA"/>
</dbReference>